<keyword evidence="3" id="KW-1185">Reference proteome</keyword>
<sequence length="128" mass="13729">MGGDVGPGVDDQLEAAADLPFASEQPPTHPPRPAERGQGTTPPRIGGRQFGDLRFESGDQPIDLTAIGAKVQFTEPGFQNAKSCGVRRRFRLGPVITEYALPTGNRFGFGIESIDRHLDPLFSPSGEI</sequence>
<dbReference type="Proteomes" id="UP000308705">
    <property type="component" value="Unassembled WGS sequence"/>
</dbReference>
<evidence type="ECO:0000313" key="2">
    <source>
        <dbReference type="EMBL" id="TKK85253.1"/>
    </source>
</evidence>
<name>A0A4V6XBC3_9ACTN</name>
<proteinExistence type="predicted"/>
<gene>
    <name evidence="2" type="ORF">FDA94_26655</name>
</gene>
<dbReference type="EMBL" id="SZQA01000029">
    <property type="protein sequence ID" value="TKK85253.1"/>
    <property type="molecule type" value="Genomic_DNA"/>
</dbReference>
<feature type="region of interest" description="Disordered" evidence="1">
    <location>
        <begin position="1"/>
        <end position="56"/>
    </location>
</feature>
<dbReference type="RefSeq" id="WP_137249817.1">
    <property type="nucleotide sequence ID" value="NZ_SZQA01000029.1"/>
</dbReference>
<reference evidence="2 3" key="1">
    <citation type="submission" date="2019-04" db="EMBL/GenBank/DDBJ databases">
        <title>Herbidospora sp. NEAU-GS14.nov., a novel actinomycete isolated from soil.</title>
        <authorList>
            <person name="Han L."/>
        </authorList>
    </citation>
    <scope>NUCLEOTIDE SEQUENCE [LARGE SCALE GENOMIC DNA]</scope>
    <source>
        <strain evidence="2 3">NEAU-GS14</strain>
    </source>
</reference>
<dbReference type="AlphaFoldDB" id="A0A4V6XBC3"/>
<organism evidence="2 3">
    <name type="scientific">Herbidospora galbida</name>
    <dbReference type="NCBI Taxonomy" id="2575442"/>
    <lineage>
        <taxon>Bacteria</taxon>
        <taxon>Bacillati</taxon>
        <taxon>Actinomycetota</taxon>
        <taxon>Actinomycetes</taxon>
        <taxon>Streptosporangiales</taxon>
        <taxon>Streptosporangiaceae</taxon>
        <taxon>Herbidospora</taxon>
    </lineage>
</organism>
<evidence type="ECO:0000313" key="3">
    <source>
        <dbReference type="Proteomes" id="UP000308705"/>
    </source>
</evidence>
<accession>A0A4V6XBC3</accession>
<comment type="caution">
    <text evidence="2">The sequence shown here is derived from an EMBL/GenBank/DDBJ whole genome shotgun (WGS) entry which is preliminary data.</text>
</comment>
<protein>
    <submittedName>
        <fullName evidence="2">Uncharacterized protein</fullName>
    </submittedName>
</protein>
<evidence type="ECO:0000256" key="1">
    <source>
        <dbReference type="SAM" id="MobiDB-lite"/>
    </source>
</evidence>